<proteinExistence type="predicted"/>
<feature type="chain" id="PRO_5006627959" evidence="2">
    <location>
        <begin position="23"/>
        <end position="603"/>
    </location>
</feature>
<reference evidence="4 5" key="1">
    <citation type="submission" date="2014-11" db="EMBL/GenBank/DDBJ databases">
        <title>Comparative genomic analysis of Cryptosporidium hominis reveals occurrence of genetic recombination in virulent subtypes.</title>
        <authorList>
            <person name="Guo Y."/>
            <person name="Tang K."/>
            <person name="Frace M."/>
            <person name="Li N."/>
            <person name="Roellig D.M."/>
            <person name="Sammons S."/>
            <person name="Knipe K."/>
            <person name="Rowe L."/>
            <person name="Feng Y."/>
            <person name="Xiao L."/>
        </authorList>
    </citation>
    <scope>NUCLEOTIDE SEQUENCE [LARGE SCALE GENOMIC DNA]</scope>
    <source>
        <strain evidence="4">30976</strain>
    </source>
</reference>
<dbReference type="VEuPathDB" id="CryptoDB:CHUDEA7_3830"/>
<evidence type="ECO:0000256" key="2">
    <source>
        <dbReference type="SAM" id="SignalP"/>
    </source>
</evidence>
<protein>
    <submittedName>
        <fullName evidence="3">Uncharacterized protein</fullName>
    </submittedName>
</protein>
<reference evidence="4 5" key="3">
    <citation type="submission" date="2017-10" db="EMBL/GenBank/DDBJ databases">
        <title>Consistent, comparative and evidence-based genome annotation and re-annotation for the closely-related species, Cryptosporidium parvum, C. hominis and C. tyzzeri.</title>
        <authorList>
            <person name="Baptista R.P."/>
            <person name="Li Y."/>
            <person name="Sateriale A."/>
            <person name="Striepen B."/>
            <person name="Kissinger J.C."/>
        </authorList>
    </citation>
    <scope>NUCLEOTIDE SEQUENCE [LARGE SCALE GENOMIC DNA]</scope>
    <source>
        <strain evidence="4">30976</strain>
    </source>
</reference>
<dbReference type="EMBL" id="LN877953">
    <property type="protein sequence ID" value="CUV07370.1"/>
    <property type="molecule type" value="Genomic_DNA"/>
</dbReference>
<dbReference type="OrthoDB" id="339108at2759"/>
<feature type="signal peptide" evidence="2">
    <location>
        <begin position="1"/>
        <end position="22"/>
    </location>
</feature>
<dbReference type="VEuPathDB" id="CryptoDB:Chro.70428"/>
<feature type="region of interest" description="Disordered" evidence="1">
    <location>
        <begin position="514"/>
        <end position="536"/>
    </location>
</feature>
<dbReference type="Proteomes" id="UP000199752">
    <property type="component" value="Chromosome 7"/>
</dbReference>
<organism evidence="3">
    <name type="scientific">Cryptosporidium hominis</name>
    <dbReference type="NCBI Taxonomy" id="237895"/>
    <lineage>
        <taxon>Eukaryota</taxon>
        <taxon>Sar</taxon>
        <taxon>Alveolata</taxon>
        <taxon>Apicomplexa</taxon>
        <taxon>Conoidasida</taxon>
        <taxon>Coccidia</taxon>
        <taxon>Eucoccidiorida</taxon>
        <taxon>Eimeriorina</taxon>
        <taxon>Cryptosporidiidae</taxon>
        <taxon>Cryptosporidium</taxon>
    </lineage>
</organism>
<keyword evidence="5" id="KW-1185">Reference proteome</keyword>
<gene>
    <name evidence="3" type="ORF">CHUDEA7_3830</name>
    <name evidence="4" type="ORF">GY17_00003103</name>
</gene>
<sequence>MELVCLLTTLFIFVLKFVAIAANQDKNLTKSVASSLPLVEVSRISKIATKYVSGANIPEVVNKPGWGAKISVINNYKSAMFRRQIWSQVIQTLNEPVIGYNVTISNHYIKNPPPVQAFMKSELPIEMNSQCLNAFNYFYVHPNLITCTPSPSKELLEILFRYICMKSVKKIFLSWTGFIFVLREIIEKAIFSIKNNKVPKSVFNSLMSEYYHNPYKDFVPIGKKLGKHIKVDIEGQNIWQFIVSRSKLLYNIDSPTRAARRGEWAFVVISGNQTPAEFLYMREIRFMNVDSVQLITAILFTMIMFKVKNPSKFKSFEVVIEDHNKKMKKSVNSNLLLAFSARIATYYSYIINDWNDQIDNLMEIDLEEKEKRRNQTFIWHSKPLLSLAFEPDITVPNELVSNCVRYCEDLVSRGIVSVVGVDNGAESSSFLQKKLENICKKLQNKILPYTEIYVEPEKNVPKSILKSSVKPSSPKKKKLRFDNNVQVSIYNKGEHISERTPIGNFTLGSSLKTSLMKPEGSSTARPEIPIDNIGSQTSQRIENTNAALDNIDLEYLQKEDLFEKTPYPFEDDESSINQSNSENVKPVNSLNMVNSENRSSKKS</sequence>
<evidence type="ECO:0000313" key="4">
    <source>
        <dbReference type="EMBL" id="PPS93952.1"/>
    </source>
</evidence>
<dbReference type="EMBL" id="JTAI01000005">
    <property type="protein sequence ID" value="PPS93952.1"/>
    <property type="molecule type" value="Genomic_DNA"/>
</dbReference>
<evidence type="ECO:0000256" key="1">
    <source>
        <dbReference type="SAM" id="MobiDB-lite"/>
    </source>
</evidence>
<evidence type="ECO:0000313" key="3">
    <source>
        <dbReference type="EMBL" id="CUV07370.1"/>
    </source>
</evidence>
<reference evidence="3" key="2">
    <citation type="submission" date="2015-08" db="EMBL/GenBank/DDBJ databases">
        <authorList>
            <person name="Babu N.S."/>
            <person name="Beckwith C.J."/>
            <person name="Beseler K.G."/>
            <person name="Brison A."/>
            <person name="Carone J.V."/>
            <person name="Caskin T.P."/>
            <person name="Diamond M."/>
            <person name="Durham M.E."/>
            <person name="Foxe J.M."/>
            <person name="Go M."/>
            <person name="Henderson B.A."/>
            <person name="Jones I.B."/>
            <person name="McGettigan J.A."/>
            <person name="Micheletti S.J."/>
            <person name="Nasrallah M.E."/>
            <person name="Ortiz D."/>
            <person name="Piller C.R."/>
            <person name="Privatt S.R."/>
            <person name="Schneider S.L."/>
            <person name="Sharp S."/>
            <person name="Smith T.C."/>
            <person name="Stanton J.D."/>
            <person name="Ullery H.E."/>
            <person name="Wilson R.J."/>
            <person name="Serrano M.G."/>
            <person name="Buck G."/>
            <person name="Lee V."/>
            <person name="Wang Y."/>
            <person name="Carvalho R."/>
            <person name="Voegtly L."/>
            <person name="Shi R."/>
            <person name="Duckworth R."/>
            <person name="Johnson A."/>
            <person name="Loviza R."/>
            <person name="Walstead R."/>
            <person name="Shah Z."/>
            <person name="Kiflezghi M."/>
            <person name="Wade K."/>
            <person name="Ball S.L."/>
            <person name="Bradley K.W."/>
            <person name="Asai D.J."/>
            <person name="Bowman C.A."/>
            <person name="Russell D.A."/>
            <person name="Pope W.H."/>
            <person name="Jacobs-Sera D."/>
            <person name="Hendrix R.W."/>
            <person name="Hatfull G.F."/>
        </authorList>
    </citation>
    <scope>NUCLEOTIDE SEQUENCE [LARGE SCALE GENOMIC DNA]</scope>
</reference>
<keyword evidence="2" id="KW-0732">Signal</keyword>
<dbReference type="AlphaFoldDB" id="A0A0S4TJ78"/>
<accession>A0A0S4TJ78</accession>
<dbReference type="VEuPathDB" id="CryptoDB:GY17_00003103"/>
<evidence type="ECO:0000313" key="5">
    <source>
        <dbReference type="Proteomes" id="UP001429100"/>
    </source>
</evidence>
<feature type="region of interest" description="Disordered" evidence="1">
    <location>
        <begin position="564"/>
        <end position="603"/>
    </location>
</feature>
<dbReference type="Proteomes" id="UP001429100">
    <property type="component" value="Unassembled WGS sequence"/>
</dbReference>
<name>A0A0S4TJ78_CRYHO</name>
<dbReference type="VEuPathDB" id="CryptoDB:ChTU502y2012_407g1875"/>
<feature type="compositionally biased region" description="Polar residues" evidence="1">
    <location>
        <begin position="575"/>
        <end position="597"/>
    </location>
</feature>